<comment type="similarity">
    <text evidence="1">Belongs to the methyltransferase superfamily.</text>
</comment>
<keyword evidence="4" id="KW-0175">Coiled coil</keyword>
<feature type="coiled-coil region" evidence="4">
    <location>
        <begin position="267"/>
        <end position="301"/>
    </location>
</feature>
<gene>
    <name evidence="6" type="ORF">EM20IM_03995</name>
</gene>
<name>A0ABX7PX56_9BACT</name>
<dbReference type="SUPFAM" id="SSF53335">
    <property type="entry name" value="S-adenosyl-L-methionine-dependent methyltransferases"/>
    <property type="match status" value="1"/>
</dbReference>
<evidence type="ECO:0000256" key="4">
    <source>
        <dbReference type="SAM" id="Coils"/>
    </source>
</evidence>
<evidence type="ECO:0000313" key="6">
    <source>
        <dbReference type="EMBL" id="QSR87492.1"/>
    </source>
</evidence>
<organism evidence="6 7">
    <name type="scientific">Candidatus Methylacidiphilum infernorum</name>
    <dbReference type="NCBI Taxonomy" id="511746"/>
    <lineage>
        <taxon>Bacteria</taxon>
        <taxon>Pseudomonadati</taxon>
        <taxon>Verrucomicrobiota</taxon>
        <taxon>Methylacidiphilae</taxon>
        <taxon>Methylacidiphilales</taxon>
        <taxon>Methylacidiphilaceae</taxon>
        <taxon>Methylacidiphilum (ex Ratnadevi et al. 2023)</taxon>
    </lineage>
</organism>
<keyword evidence="2" id="KW-0489">Methyltransferase</keyword>
<dbReference type="RefSeq" id="WP_206847939.1">
    <property type="nucleotide sequence ID" value="NZ_CP065956.1"/>
</dbReference>
<feature type="domain" description="Methyltransferase type 11" evidence="5">
    <location>
        <begin position="50"/>
        <end position="143"/>
    </location>
</feature>
<dbReference type="Gene3D" id="3.40.50.2000">
    <property type="entry name" value="Glycogen Phosphorylase B"/>
    <property type="match status" value="1"/>
</dbReference>
<dbReference type="EMBL" id="CP065956">
    <property type="protein sequence ID" value="QSR87492.1"/>
    <property type="molecule type" value="Genomic_DNA"/>
</dbReference>
<sequence>MDGIFKVTPPSQALEFTGERFTTVREGQQEQEYLHRYCIARDFCAGKDVLDIACGEGYGSVILSSVAKSVIGVDFDERTIDHARKSYPHNNIQFLQGSAIKLPLENCCVDVVVSFETLKHIKEHDLFAAEIKRVLRPGGLLIMSAPVRTVYSACGGSEFIALLLGYFANVALLKQRAILGSLVSPVEKAFSLRRLESLVSPVERAFSLRSYERRSPTHIEASSGLPRAPYFIAIATDGELPPLESSVYIDRYGVEEVLQGFHRVSMLEKAVAERNAAKSELEIAKSELEKAVAERNAARTEVLCFVQALDKAYRYPWKPTKAWAEYLILQLLSHLAKPFSSLASERFKHSAQKRSPRRYKKMIPRLELILADTEKRTQPESRVFFDTLIDKTDHSFSLSLTPEKKRAIVFNDYLIVPDRRGGDYRAFQILKIFLELGWEVDLAVLCDRKKHAAIIDEPDLEEKLKSYQELLWEIGIKRIIFGEENIKEFLSQQGLCYSLAYVFYPRVAYQFIPLIRYYAINAKLFYDPVDLTFLRLERKAAHVGKDLLVDEEAKAIKKIDILNFLSSDLVIAITEEEKEKIEEIASQCRVEVIPNIHEIHKPSSLWEDRKGILFLGYYGHEPNVDALKYFISEMWDKIQERLPGCSLEVVGSCLKEYVPKELLSRPGIQPIGYVRYLVPYLEKARVFVAPLRFGAGMKGKIGMAMASGLPVVTTSIGAEGMKLENGKTAFICDDKEGFVQAVIRLYEDKELWENVSQAGLKHMEAHFSQSAVKETLRRLLSFCPV</sequence>
<dbReference type="Pfam" id="PF08241">
    <property type="entry name" value="Methyltransf_11"/>
    <property type="match status" value="1"/>
</dbReference>
<evidence type="ECO:0000256" key="3">
    <source>
        <dbReference type="ARBA" id="ARBA00022679"/>
    </source>
</evidence>
<dbReference type="SUPFAM" id="SSF53756">
    <property type="entry name" value="UDP-Glycosyltransferase/glycogen phosphorylase"/>
    <property type="match status" value="1"/>
</dbReference>
<dbReference type="InterPro" id="IPR013216">
    <property type="entry name" value="Methyltransf_11"/>
</dbReference>
<dbReference type="Gene3D" id="3.40.50.150">
    <property type="entry name" value="Vaccinia Virus protein VP39"/>
    <property type="match status" value="1"/>
</dbReference>
<dbReference type="PANTHER" id="PTHR44942">
    <property type="entry name" value="METHYLTRANSF_11 DOMAIN-CONTAINING PROTEIN"/>
    <property type="match status" value="1"/>
</dbReference>
<dbReference type="InterPro" id="IPR051052">
    <property type="entry name" value="Diverse_substrate_MTase"/>
</dbReference>
<proteinExistence type="inferred from homology"/>
<keyword evidence="3" id="KW-0808">Transferase</keyword>
<evidence type="ECO:0000256" key="1">
    <source>
        <dbReference type="ARBA" id="ARBA00008361"/>
    </source>
</evidence>
<evidence type="ECO:0000256" key="2">
    <source>
        <dbReference type="ARBA" id="ARBA00022603"/>
    </source>
</evidence>
<dbReference type="Proteomes" id="UP000663088">
    <property type="component" value="Chromosome"/>
</dbReference>
<dbReference type="CDD" id="cd03801">
    <property type="entry name" value="GT4_PimA-like"/>
    <property type="match status" value="1"/>
</dbReference>
<dbReference type="PANTHER" id="PTHR44942:SF4">
    <property type="entry name" value="METHYLTRANSFERASE TYPE 11 DOMAIN-CONTAINING PROTEIN"/>
    <property type="match status" value="1"/>
</dbReference>
<protein>
    <submittedName>
        <fullName evidence="6">Glycosyltransferase</fullName>
    </submittedName>
</protein>
<accession>A0ABX7PX56</accession>
<dbReference type="Pfam" id="PF13692">
    <property type="entry name" value="Glyco_trans_1_4"/>
    <property type="match status" value="1"/>
</dbReference>
<keyword evidence="7" id="KW-1185">Reference proteome</keyword>
<dbReference type="InterPro" id="IPR029063">
    <property type="entry name" value="SAM-dependent_MTases_sf"/>
</dbReference>
<evidence type="ECO:0000313" key="7">
    <source>
        <dbReference type="Proteomes" id="UP000663088"/>
    </source>
</evidence>
<dbReference type="CDD" id="cd02440">
    <property type="entry name" value="AdoMet_MTases"/>
    <property type="match status" value="1"/>
</dbReference>
<evidence type="ECO:0000259" key="5">
    <source>
        <dbReference type="Pfam" id="PF08241"/>
    </source>
</evidence>
<reference evidence="6 7" key="1">
    <citation type="submission" date="2020-12" db="EMBL/GenBank/DDBJ databases">
        <authorList>
            <person name="Awala S.I."/>
            <person name="Gwak J.-H."/>
            <person name="Kim S.-J."/>
            <person name="Rhee S.-K."/>
        </authorList>
    </citation>
    <scope>NUCLEOTIDE SEQUENCE [LARGE SCALE GENOMIC DNA]</scope>
    <source>
        <strain evidence="6 7">IT5</strain>
    </source>
</reference>